<dbReference type="Proteomes" id="UP000053246">
    <property type="component" value="Unassembled WGS sequence"/>
</dbReference>
<feature type="domain" description="DUF4326" evidence="1">
    <location>
        <begin position="2"/>
        <end position="73"/>
    </location>
</feature>
<comment type="caution">
    <text evidence="2">The sequence shown here is derived from an EMBL/GenBank/DDBJ whole genome shotgun (WGS) entry which is preliminary data.</text>
</comment>
<dbReference type="RefSeq" id="WP_013730713.1">
    <property type="nucleotide sequence ID" value="NZ_LMWI01000001.1"/>
</dbReference>
<dbReference type="Pfam" id="PF14216">
    <property type="entry name" value="DUF4326"/>
    <property type="match status" value="1"/>
</dbReference>
<sequence>MPTGAVYVGRPSRFGNPFIVGVDAVDRADAVKKFAAWLVANPVLLARVRRDLAGRSLACWCPLAQPCHADVLIVAAAGVDVRGWSR</sequence>
<protein>
    <recommendedName>
        <fullName evidence="1">DUF4326 domain-containing protein</fullName>
    </recommendedName>
</protein>
<dbReference type="InterPro" id="IPR025475">
    <property type="entry name" value="DUF4326"/>
</dbReference>
<proteinExistence type="predicted"/>
<keyword evidence="3" id="KW-1185">Reference proteome</keyword>
<organism evidence="2 3">
    <name type="scientific">Micromonospora maris</name>
    <dbReference type="NCBI Taxonomy" id="1003110"/>
    <lineage>
        <taxon>Bacteria</taxon>
        <taxon>Bacillati</taxon>
        <taxon>Actinomycetota</taxon>
        <taxon>Actinomycetes</taxon>
        <taxon>Micromonosporales</taxon>
        <taxon>Micromonosporaceae</taxon>
        <taxon>Micromonospora</taxon>
    </lineage>
</organism>
<dbReference type="OMA" id="AQPCHAD"/>
<accession>A0A9X0I5V6</accession>
<dbReference type="EMBL" id="LMWI01000001">
    <property type="protein sequence ID" value="KUJ47575.1"/>
    <property type="molecule type" value="Genomic_DNA"/>
</dbReference>
<dbReference type="AlphaFoldDB" id="A0A9X0I5V6"/>
<evidence type="ECO:0000313" key="2">
    <source>
        <dbReference type="EMBL" id="KUJ47575.1"/>
    </source>
</evidence>
<gene>
    <name evidence="2" type="ORF">ADL17_00070</name>
</gene>
<evidence type="ECO:0000259" key="1">
    <source>
        <dbReference type="Pfam" id="PF14216"/>
    </source>
</evidence>
<name>A0A9X0I5V6_9ACTN</name>
<reference evidence="2 3" key="1">
    <citation type="submission" date="2015-10" db="EMBL/GenBank/DDBJ databases">
        <authorList>
            <person name="Ju K.-S."/>
            <person name="Doroghazi J.R."/>
            <person name="Metcalf W.W."/>
        </authorList>
    </citation>
    <scope>NUCLEOTIDE SEQUENCE [LARGE SCALE GENOMIC DNA]</scope>
    <source>
        <strain evidence="2 3">NRRL B-24793</strain>
    </source>
</reference>
<evidence type="ECO:0000313" key="3">
    <source>
        <dbReference type="Proteomes" id="UP000053246"/>
    </source>
</evidence>